<reference evidence="1 2" key="1">
    <citation type="journal article" date="2022" name="Plant J.">
        <title>Chromosome-level genome of Camellia lanceoleosa provides a valuable resource for understanding genome evolution and self-incompatibility.</title>
        <authorList>
            <person name="Gong W."/>
            <person name="Xiao S."/>
            <person name="Wang L."/>
            <person name="Liao Z."/>
            <person name="Chang Y."/>
            <person name="Mo W."/>
            <person name="Hu G."/>
            <person name="Li W."/>
            <person name="Zhao G."/>
            <person name="Zhu H."/>
            <person name="Hu X."/>
            <person name="Ji K."/>
            <person name="Xiang X."/>
            <person name="Song Q."/>
            <person name="Yuan D."/>
            <person name="Jin S."/>
            <person name="Zhang L."/>
        </authorList>
    </citation>
    <scope>NUCLEOTIDE SEQUENCE [LARGE SCALE GENOMIC DNA]</scope>
    <source>
        <strain evidence="1">SQ_2022a</strain>
    </source>
</reference>
<dbReference type="EMBL" id="CM045769">
    <property type="protein sequence ID" value="KAI7993436.1"/>
    <property type="molecule type" value="Genomic_DNA"/>
</dbReference>
<evidence type="ECO:0000313" key="2">
    <source>
        <dbReference type="Proteomes" id="UP001060215"/>
    </source>
</evidence>
<protein>
    <submittedName>
        <fullName evidence="1">Uncharacterized protein</fullName>
    </submittedName>
</protein>
<comment type="caution">
    <text evidence="1">The sequence shown here is derived from an EMBL/GenBank/DDBJ whole genome shotgun (WGS) entry which is preliminary data.</text>
</comment>
<evidence type="ECO:0000313" key="1">
    <source>
        <dbReference type="EMBL" id="KAI7993436.1"/>
    </source>
</evidence>
<accession>A0ACC0FZP5</accession>
<dbReference type="Proteomes" id="UP001060215">
    <property type="component" value="Chromosome 12"/>
</dbReference>
<keyword evidence="2" id="KW-1185">Reference proteome</keyword>
<proteinExistence type="predicted"/>
<organism evidence="1 2">
    <name type="scientific">Camellia lanceoleosa</name>
    <dbReference type="NCBI Taxonomy" id="1840588"/>
    <lineage>
        <taxon>Eukaryota</taxon>
        <taxon>Viridiplantae</taxon>
        <taxon>Streptophyta</taxon>
        <taxon>Embryophyta</taxon>
        <taxon>Tracheophyta</taxon>
        <taxon>Spermatophyta</taxon>
        <taxon>Magnoliopsida</taxon>
        <taxon>eudicotyledons</taxon>
        <taxon>Gunneridae</taxon>
        <taxon>Pentapetalae</taxon>
        <taxon>asterids</taxon>
        <taxon>Ericales</taxon>
        <taxon>Theaceae</taxon>
        <taxon>Camellia</taxon>
    </lineage>
</organism>
<gene>
    <name evidence="1" type="ORF">LOK49_LG11G02087</name>
</gene>
<sequence length="105" mass="11551">MHIALGSSQPVWVSFRYKRLPNFCFACGILGHGMRDCATRLLGFEVDNTTRFQYSPWLRADMELGKGKGPSRPSEPVEEELGGLDFPMASVFGGGSVLQPCQSKP</sequence>
<name>A0ACC0FZP5_9ERIC</name>